<organism evidence="14 15">
    <name type="scientific">Atopomonas hussainii</name>
    <dbReference type="NCBI Taxonomy" id="1429083"/>
    <lineage>
        <taxon>Bacteria</taxon>
        <taxon>Pseudomonadati</taxon>
        <taxon>Pseudomonadota</taxon>
        <taxon>Gammaproteobacteria</taxon>
        <taxon>Pseudomonadales</taxon>
        <taxon>Pseudomonadaceae</taxon>
        <taxon>Atopomonas</taxon>
    </lineage>
</organism>
<dbReference type="GO" id="GO:0015977">
    <property type="term" value="P:carbon fixation"/>
    <property type="evidence" value="ECO:0007669"/>
    <property type="project" value="UniProtKB-UniRule"/>
</dbReference>
<dbReference type="PROSITE" id="PS00393">
    <property type="entry name" value="PEPCASE_2"/>
    <property type="match status" value="1"/>
</dbReference>
<comment type="subunit">
    <text evidence="10">Homotetramer.</text>
</comment>
<feature type="active site" evidence="10 12">
    <location>
        <position position="545"/>
    </location>
</feature>
<comment type="catalytic activity">
    <reaction evidence="9 10">
        <text>oxaloacetate + phosphate = phosphoenolpyruvate + hydrogencarbonate</text>
        <dbReference type="Rhea" id="RHEA:28370"/>
        <dbReference type="ChEBI" id="CHEBI:16452"/>
        <dbReference type="ChEBI" id="CHEBI:17544"/>
        <dbReference type="ChEBI" id="CHEBI:43474"/>
        <dbReference type="ChEBI" id="CHEBI:58702"/>
        <dbReference type="EC" id="4.1.1.31"/>
    </reaction>
</comment>
<keyword evidence="15" id="KW-1185">Reference proteome</keyword>
<keyword evidence="13" id="KW-0175">Coiled coil</keyword>
<evidence type="ECO:0000256" key="2">
    <source>
        <dbReference type="ARBA" id="ARBA00003670"/>
    </source>
</evidence>
<dbReference type="PANTHER" id="PTHR30523:SF6">
    <property type="entry name" value="PHOSPHOENOLPYRUVATE CARBOXYLASE"/>
    <property type="match status" value="1"/>
</dbReference>
<keyword evidence="7 10" id="KW-0456">Lyase</keyword>
<dbReference type="GO" id="GO:0008964">
    <property type="term" value="F:phosphoenolpyruvate carboxylase activity"/>
    <property type="evidence" value="ECO:0007669"/>
    <property type="project" value="UniProtKB-UniRule"/>
</dbReference>
<dbReference type="InterPro" id="IPR018129">
    <property type="entry name" value="PEP_COase_Lys_AS"/>
</dbReference>
<evidence type="ECO:0000256" key="3">
    <source>
        <dbReference type="ARBA" id="ARBA00008346"/>
    </source>
</evidence>
<evidence type="ECO:0000313" key="14">
    <source>
        <dbReference type="EMBL" id="SEK34249.1"/>
    </source>
</evidence>
<dbReference type="Proteomes" id="UP000185766">
    <property type="component" value="Unassembled WGS sequence"/>
</dbReference>
<name>A0A1H7G7X4_9GAMM</name>
<evidence type="ECO:0000256" key="5">
    <source>
        <dbReference type="ARBA" id="ARBA00022419"/>
    </source>
</evidence>
<accession>A0A1H7G7X4</accession>
<evidence type="ECO:0000256" key="7">
    <source>
        <dbReference type="ARBA" id="ARBA00023239"/>
    </source>
</evidence>
<dbReference type="PANTHER" id="PTHR30523">
    <property type="entry name" value="PHOSPHOENOLPYRUVATE CARBOXYLASE"/>
    <property type="match status" value="1"/>
</dbReference>
<dbReference type="GO" id="GO:0000287">
    <property type="term" value="F:magnesium ion binding"/>
    <property type="evidence" value="ECO:0007669"/>
    <property type="project" value="UniProtKB-UniRule"/>
</dbReference>
<comment type="cofactor">
    <cofactor evidence="1 10">
        <name>Mg(2+)</name>
        <dbReference type="ChEBI" id="CHEBI:18420"/>
    </cofactor>
</comment>
<keyword evidence="6 10" id="KW-0460">Magnesium</keyword>
<keyword evidence="8 10" id="KW-0120">Carbon dioxide fixation</keyword>
<dbReference type="InterPro" id="IPR021135">
    <property type="entry name" value="PEP_COase"/>
</dbReference>
<dbReference type="InterPro" id="IPR015813">
    <property type="entry name" value="Pyrv/PenolPyrv_kinase-like_dom"/>
</dbReference>
<gene>
    <name evidence="10" type="primary">ppc</name>
    <name evidence="14" type="ORF">SAMN05216214_1023</name>
</gene>
<dbReference type="GO" id="GO:0006099">
    <property type="term" value="P:tricarboxylic acid cycle"/>
    <property type="evidence" value="ECO:0007669"/>
    <property type="project" value="InterPro"/>
</dbReference>
<protein>
    <recommendedName>
        <fullName evidence="5 10">Phosphoenolpyruvate carboxylase</fullName>
        <shortName evidence="10">PEPC</shortName>
        <shortName evidence="10">PEPCase</shortName>
        <ecNumber evidence="4 10">4.1.1.31</ecNumber>
    </recommendedName>
</protein>
<dbReference type="STRING" id="1429083.GCA_001885685_02855"/>
<evidence type="ECO:0000256" key="13">
    <source>
        <dbReference type="SAM" id="Coils"/>
    </source>
</evidence>
<dbReference type="AlphaFoldDB" id="A0A1H7G7X4"/>
<dbReference type="Gene3D" id="1.20.1440.90">
    <property type="entry name" value="Phosphoenolpyruvate/pyruvate domain"/>
    <property type="match status" value="1"/>
</dbReference>
<evidence type="ECO:0000256" key="10">
    <source>
        <dbReference type="HAMAP-Rule" id="MF_00595"/>
    </source>
</evidence>
<evidence type="ECO:0000256" key="4">
    <source>
        <dbReference type="ARBA" id="ARBA00012305"/>
    </source>
</evidence>
<dbReference type="InterPro" id="IPR033129">
    <property type="entry name" value="PEPCASE_His_AS"/>
</dbReference>
<evidence type="ECO:0000256" key="11">
    <source>
        <dbReference type="PROSITE-ProRule" id="PRU10111"/>
    </source>
</evidence>
<evidence type="ECO:0000256" key="1">
    <source>
        <dbReference type="ARBA" id="ARBA00001946"/>
    </source>
</evidence>
<dbReference type="PRINTS" id="PR00150">
    <property type="entry name" value="PEPCARBXLASE"/>
</dbReference>
<evidence type="ECO:0000313" key="15">
    <source>
        <dbReference type="Proteomes" id="UP000185766"/>
    </source>
</evidence>
<sequence length="878" mass="97518">MFEIDAHLRENVRQLGELLGEVIRSHLGADMLARIERIRLGAKSARQGSDEGAKVLQQALAELDDEQVVQVARAFNQFLNLANISEQYQRIRRLRDGEEARFEDRVLSELLARLQQAGHESSALAQQLAKLEIELVLTAHPTEVSRRTLIQKYDAISEQLAWRDHNDLTPAELSRCRDRLARLIASAWHTDEIRHERPTPVDEAKWGFAVIENSLWQAVPNYLRKIDQTLQDSIGERLPLDAAPVRIASWMGGDRDGNPNVTATVTREVLLLARWMAADLYLRDVDGLAAELSMHAASKALLAQAGDSREPYRAVLKQLRERLRVTRQWAQDALHADIPAPAQVLSDNAELLAPLQLCYDSLKASGLGLIADGHLTDTLRRVATFGLFLVRLDLRQESTRHSQAVSEITQFLGLGDYSQWTEAKRQSFLLKELENPRPLLPGHFRATPDTAEVLATCKVAAEAPAGALGSYVISMAGAPSDVLAVQLLLKEAGLQRPMRVVPLFETLDDLEFAGKCINTLLGLDGYRRRLAGPQEVMIGYSDSSKDAGTLAATWAQYRAQERLVQVCRNHEVELILFHGRGGTVGRGGGPAHAAILSQPPGSVAGRFRVTEQGEMIRFKFGLPELAVQSLEMYVAAVLEATLAPPKPPKPAWRKLMDQLAEQGVEAYRGVVRGEPTFVDYFRQATPEQELGRLPLGSRPAKRRAGGIESLRAIPWIFAWTQTRLMLPSWLGWEVALEQALADGHGKTLQAMRAQWPFFRTRIDMLEMVLAKADASIARLYDERLVADEHKALGESLRQRLQRMQQVVLTLTGQTELLQASPDIRAALTVRDSYLDPLHLLQAELLARSRQQQGALDSPVERALLVTVAGIAAGLRNTG</sequence>
<dbReference type="GO" id="GO:0006107">
    <property type="term" value="P:oxaloacetate metabolic process"/>
    <property type="evidence" value="ECO:0007669"/>
    <property type="project" value="UniProtKB-UniRule"/>
</dbReference>
<evidence type="ECO:0000256" key="8">
    <source>
        <dbReference type="ARBA" id="ARBA00023300"/>
    </source>
</evidence>
<evidence type="ECO:0000256" key="12">
    <source>
        <dbReference type="PROSITE-ProRule" id="PRU10112"/>
    </source>
</evidence>
<feature type="coiled-coil region" evidence="13">
    <location>
        <begin position="81"/>
        <end position="134"/>
    </location>
</feature>
<dbReference type="EMBL" id="FOAS01000002">
    <property type="protein sequence ID" value="SEK34249.1"/>
    <property type="molecule type" value="Genomic_DNA"/>
</dbReference>
<evidence type="ECO:0000256" key="9">
    <source>
        <dbReference type="ARBA" id="ARBA00048995"/>
    </source>
</evidence>
<dbReference type="HAMAP" id="MF_00595">
    <property type="entry name" value="PEPcase_type1"/>
    <property type="match status" value="1"/>
</dbReference>
<comment type="similarity">
    <text evidence="3 10">Belongs to the PEPCase type 1 family.</text>
</comment>
<dbReference type="InterPro" id="IPR022805">
    <property type="entry name" value="PEP_COase_bac/pln-type"/>
</dbReference>
<reference evidence="14 15" key="1">
    <citation type="submission" date="2016-10" db="EMBL/GenBank/DDBJ databases">
        <authorList>
            <person name="de Groot N.N."/>
        </authorList>
    </citation>
    <scope>NUCLEOTIDE SEQUENCE [LARGE SCALE GENOMIC DNA]</scope>
    <source>
        <strain evidence="14 15">JCM 19513</strain>
    </source>
</reference>
<dbReference type="SUPFAM" id="SSF51621">
    <property type="entry name" value="Phosphoenolpyruvate/pyruvate domain"/>
    <property type="match status" value="1"/>
</dbReference>
<dbReference type="PROSITE" id="PS00781">
    <property type="entry name" value="PEPCASE_1"/>
    <property type="match status" value="1"/>
</dbReference>
<feature type="active site" evidence="10 11">
    <location>
        <position position="140"/>
    </location>
</feature>
<dbReference type="Pfam" id="PF00311">
    <property type="entry name" value="PEPcase"/>
    <property type="match status" value="1"/>
</dbReference>
<dbReference type="NCBIfam" id="NF000584">
    <property type="entry name" value="PRK00009.1"/>
    <property type="match status" value="1"/>
</dbReference>
<evidence type="ECO:0000256" key="6">
    <source>
        <dbReference type="ARBA" id="ARBA00022842"/>
    </source>
</evidence>
<dbReference type="GO" id="GO:0005829">
    <property type="term" value="C:cytosol"/>
    <property type="evidence" value="ECO:0007669"/>
    <property type="project" value="TreeGrafter"/>
</dbReference>
<proteinExistence type="inferred from homology"/>
<dbReference type="EC" id="4.1.1.31" evidence="4 10"/>
<dbReference type="RefSeq" id="WP_074864431.1">
    <property type="nucleotide sequence ID" value="NZ_FOAS01000002.1"/>
</dbReference>
<comment type="function">
    <text evidence="2 10">Forms oxaloacetate, a four-carbon dicarboxylic acid source for the tricarboxylic acid cycle.</text>
</comment>
<keyword evidence="14" id="KW-0670">Pyruvate</keyword>